<feature type="transmembrane region" description="Helical" evidence="7">
    <location>
        <begin position="342"/>
        <end position="363"/>
    </location>
</feature>
<proteinExistence type="predicted"/>
<dbReference type="InterPro" id="IPR036259">
    <property type="entry name" value="MFS_trans_sf"/>
</dbReference>
<feature type="transmembrane region" description="Helical" evidence="7">
    <location>
        <begin position="582"/>
        <end position="599"/>
    </location>
</feature>
<keyword evidence="4 7" id="KW-1133">Transmembrane helix</keyword>
<evidence type="ECO:0000313" key="8">
    <source>
        <dbReference type="EMBL" id="KAG7166031.1"/>
    </source>
</evidence>
<dbReference type="AlphaFoldDB" id="A0A8J5K0N8"/>
<dbReference type="EMBL" id="JAHLQT010023139">
    <property type="protein sequence ID" value="KAG7166031.1"/>
    <property type="molecule type" value="Genomic_DNA"/>
</dbReference>
<evidence type="ECO:0000313" key="9">
    <source>
        <dbReference type="Proteomes" id="UP000747542"/>
    </source>
</evidence>
<dbReference type="SUPFAM" id="SSF103473">
    <property type="entry name" value="MFS general substrate transporter"/>
    <property type="match status" value="1"/>
</dbReference>
<feature type="transmembrane region" description="Helical" evidence="7">
    <location>
        <begin position="375"/>
        <end position="398"/>
    </location>
</feature>
<organism evidence="8 9">
    <name type="scientific">Homarus americanus</name>
    <name type="common">American lobster</name>
    <dbReference type="NCBI Taxonomy" id="6706"/>
    <lineage>
        <taxon>Eukaryota</taxon>
        <taxon>Metazoa</taxon>
        <taxon>Ecdysozoa</taxon>
        <taxon>Arthropoda</taxon>
        <taxon>Crustacea</taxon>
        <taxon>Multicrustacea</taxon>
        <taxon>Malacostraca</taxon>
        <taxon>Eumalacostraca</taxon>
        <taxon>Eucarida</taxon>
        <taxon>Decapoda</taxon>
        <taxon>Pleocyemata</taxon>
        <taxon>Astacidea</taxon>
        <taxon>Nephropoidea</taxon>
        <taxon>Nephropidae</taxon>
        <taxon>Homarus</taxon>
    </lineage>
</organism>
<evidence type="ECO:0000256" key="3">
    <source>
        <dbReference type="ARBA" id="ARBA00022692"/>
    </source>
</evidence>
<feature type="transmembrane region" description="Helical" evidence="7">
    <location>
        <begin position="619"/>
        <end position="640"/>
    </location>
</feature>
<keyword evidence="3 7" id="KW-0812">Transmembrane</keyword>
<keyword evidence="5 7" id="KW-0472">Membrane</keyword>
<dbReference type="GO" id="GO:0016020">
    <property type="term" value="C:membrane"/>
    <property type="evidence" value="ECO:0007669"/>
    <property type="project" value="UniProtKB-SubCell"/>
</dbReference>
<sequence length="647" mass="67815">MEATTIQDSQSHEEGNIPHDAPNPTTQSLANSKSAALALDPTHVTLALPADESSTYNANCGGPAVNPGISDGCEDQADVAAMVRLLQETLPRLTSTHRTPPNVAAPHLPTSTPPLQPLVSTQPLHIPTSTPIPSLVMVSSAPFPVVTLDSLTRGPPFQCSPPFSAFSSALCPSHASAHIPCLSPILPFPKACTQASNPKFIHPTYRGFPHSRVDTLHQGFTQSLGPVPCGQGINQAPGMSCLGCLQGTCSLSPSQEKTRLLTAPSWAPGSGDTSQVTATGSSPPWDNGTESGTHSRTYFRFSRRQLLVLSSMILVDFFAFASISIMAPFFPHQLPLLRLQDVYLVGIMLTGLANISFGMVKYVKEPEAFVVVSISLRALAAVGAACFLTVIYSIVPILFTDNMNTVNGMLETAVGLGMCAGPAVGVWLYSEGGFSLPFYGLGVLILLTIPASYVAFPDDEVRVLPSRGIGGVLKVLGRPGAIVSLLILCASAVCVAVLYPTLQPHMSKLGVSVEGVGLVYLLLSAAYGVSAPLVGLATDRYGLYNQDVIGIVLLGLASALCIVPTYGAILNASISTGEEVDISTFSVVGGLWSATYSLGEMLGPLYAGIMTPYVNFATSTTITVLLPIALAVVLGAYMCARRRSSTT</sequence>
<feature type="transmembrane region" description="Helical" evidence="7">
    <location>
        <begin position="306"/>
        <end position="330"/>
    </location>
</feature>
<protein>
    <submittedName>
        <fullName evidence="8">MFS-type transporter Slc18B1-like 3</fullName>
    </submittedName>
</protein>
<dbReference type="Proteomes" id="UP000747542">
    <property type="component" value="Unassembled WGS sequence"/>
</dbReference>
<evidence type="ECO:0000256" key="7">
    <source>
        <dbReference type="SAM" id="Phobius"/>
    </source>
</evidence>
<feature type="transmembrane region" description="Helical" evidence="7">
    <location>
        <begin position="549"/>
        <end position="570"/>
    </location>
</feature>
<keyword evidence="9" id="KW-1185">Reference proteome</keyword>
<feature type="transmembrane region" description="Helical" evidence="7">
    <location>
        <begin position="511"/>
        <end position="529"/>
    </location>
</feature>
<name>A0A8J5K0N8_HOMAM</name>
<feature type="compositionally biased region" description="Polar residues" evidence="6">
    <location>
        <begin position="271"/>
        <end position="291"/>
    </location>
</feature>
<dbReference type="InterPro" id="IPR050930">
    <property type="entry name" value="MFS_Vesicular_Transporter"/>
</dbReference>
<evidence type="ECO:0000256" key="5">
    <source>
        <dbReference type="ARBA" id="ARBA00023136"/>
    </source>
</evidence>
<dbReference type="InterPro" id="IPR011701">
    <property type="entry name" value="MFS"/>
</dbReference>
<gene>
    <name evidence="8" type="primary">Slc18B1-L3</name>
    <name evidence="8" type="ORF">Hamer_G011968</name>
</gene>
<feature type="transmembrane region" description="Helical" evidence="7">
    <location>
        <begin position="436"/>
        <end position="456"/>
    </location>
</feature>
<accession>A0A8J5K0N8</accession>
<dbReference type="PANTHER" id="PTHR23506">
    <property type="entry name" value="GH10249P"/>
    <property type="match status" value="1"/>
</dbReference>
<evidence type="ECO:0000256" key="2">
    <source>
        <dbReference type="ARBA" id="ARBA00022448"/>
    </source>
</evidence>
<dbReference type="PANTHER" id="PTHR23506:SF28">
    <property type="entry name" value="MFS-TYPE TRANSPORTER SLC18B1-LIKE PROTEIN"/>
    <property type="match status" value="1"/>
</dbReference>
<feature type="region of interest" description="Disordered" evidence="6">
    <location>
        <begin position="262"/>
        <end position="291"/>
    </location>
</feature>
<keyword evidence="2" id="KW-0813">Transport</keyword>
<dbReference type="Pfam" id="PF07690">
    <property type="entry name" value="MFS_1"/>
    <property type="match status" value="1"/>
</dbReference>
<dbReference type="GO" id="GO:0022857">
    <property type="term" value="F:transmembrane transporter activity"/>
    <property type="evidence" value="ECO:0007669"/>
    <property type="project" value="InterPro"/>
</dbReference>
<evidence type="ECO:0000256" key="6">
    <source>
        <dbReference type="SAM" id="MobiDB-lite"/>
    </source>
</evidence>
<reference evidence="8" key="1">
    <citation type="journal article" date="2021" name="Sci. Adv.">
        <title>The American lobster genome reveals insights on longevity, neural, and immune adaptations.</title>
        <authorList>
            <person name="Polinski J.M."/>
            <person name="Zimin A.V."/>
            <person name="Clark K.F."/>
            <person name="Kohn A.B."/>
            <person name="Sadowski N."/>
            <person name="Timp W."/>
            <person name="Ptitsyn A."/>
            <person name="Khanna P."/>
            <person name="Romanova D.Y."/>
            <person name="Williams P."/>
            <person name="Greenwood S.J."/>
            <person name="Moroz L.L."/>
            <person name="Walt D.R."/>
            <person name="Bodnar A.G."/>
        </authorList>
    </citation>
    <scope>NUCLEOTIDE SEQUENCE</scope>
    <source>
        <strain evidence="8">GMGI-L3</strain>
    </source>
</reference>
<feature type="transmembrane region" description="Helical" evidence="7">
    <location>
        <begin position="410"/>
        <end position="429"/>
    </location>
</feature>
<feature type="transmembrane region" description="Helical" evidence="7">
    <location>
        <begin position="476"/>
        <end position="499"/>
    </location>
</feature>
<dbReference type="Gene3D" id="1.20.1250.20">
    <property type="entry name" value="MFS general substrate transporter like domains"/>
    <property type="match status" value="1"/>
</dbReference>
<evidence type="ECO:0000256" key="1">
    <source>
        <dbReference type="ARBA" id="ARBA00004141"/>
    </source>
</evidence>
<comment type="caution">
    <text evidence="8">The sequence shown here is derived from an EMBL/GenBank/DDBJ whole genome shotgun (WGS) entry which is preliminary data.</text>
</comment>
<feature type="region of interest" description="Disordered" evidence="6">
    <location>
        <begin position="1"/>
        <end position="33"/>
    </location>
</feature>
<evidence type="ECO:0000256" key="4">
    <source>
        <dbReference type="ARBA" id="ARBA00022989"/>
    </source>
</evidence>
<comment type="subcellular location">
    <subcellularLocation>
        <location evidence="1">Membrane</location>
        <topology evidence="1">Multi-pass membrane protein</topology>
    </subcellularLocation>
</comment>